<dbReference type="KEGG" id="rhom:FRIFI_1444"/>
<evidence type="ECO:0000256" key="2">
    <source>
        <dbReference type="SAM" id="Phobius"/>
    </source>
</evidence>
<keyword evidence="2" id="KW-0472">Membrane</keyword>
<keyword evidence="2" id="KW-1133">Transmembrane helix</keyword>
<dbReference type="RefSeq" id="WP_166505461.1">
    <property type="nucleotide sequence ID" value="NZ_JAKNTL010000007.1"/>
</dbReference>
<evidence type="ECO:0000256" key="1">
    <source>
        <dbReference type="ARBA" id="ARBA00022801"/>
    </source>
</evidence>
<accession>A0A2P2BRI7</accession>
<keyword evidence="1" id="KW-0378">Hydrolase</keyword>
<dbReference type="PANTHER" id="PTHR33308">
    <property type="entry name" value="PEPTIDOGLYCAN HYDROLASE FLGJ"/>
    <property type="match status" value="1"/>
</dbReference>
<evidence type="ECO:0000259" key="3">
    <source>
        <dbReference type="SMART" id="SM00047"/>
    </source>
</evidence>
<sequence>MKINKTIIICVISVLICIFIGSKILNKQKNIDLDDINVSKYINIVDKASENKVQVNWKYVCSIVSVLNNNNQNKVDDSEIFKISNMFIKENSGKYYINSLESVIKKLNLDKEKTSLVYKYIDDLKHYSLTPNKTSPNTKYMNFINDIKEVAIDNYEKYKVLPSITIAQAILESNWGESRLSSDFNNYFGIKADTNWNGESVFLETNEFYNNTINDKFRKYKNKYDSIRDHGKFLYENKRYKNNGVFSAKTYIPQAIALQNAGYSTIEDSNGKKVYAQYLINLIKQYNLQLIDNEVAVKKK</sequence>
<dbReference type="PANTHER" id="PTHR33308:SF9">
    <property type="entry name" value="PEPTIDOGLYCAN HYDROLASE FLGJ"/>
    <property type="match status" value="1"/>
</dbReference>
<dbReference type="InterPro" id="IPR051056">
    <property type="entry name" value="Glycosyl_Hydrolase_73"/>
</dbReference>
<dbReference type="EMBL" id="LN650648">
    <property type="protein sequence ID" value="CEI72979.1"/>
    <property type="molecule type" value="Genomic_DNA"/>
</dbReference>
<dbReference type="Gene3D" id="1.10.530.10">
    <property type="match status" value="1"/>
</dbReference>
<evidence type="ECO:0000313" key="4">
    <source>
        <dbReference type="EMBL" id="CEI72979.1"/>
    </source>
</evidence>
<dbReference type="InterPro" id="IPR002901">
    <property type="entry name" value="MGlyc_endo_b_GlcNAc-like_dom"/>
</dbReference>
<evidence type="ECO:0000313" key="5">
    <source>
        <dbReference type="Proteomes" id="UP000245695"/>
    </source>
</evidence>
<reference evidence="4 5" key="1">
    <citation type="submission" date="2014-09" db="EMBL/GenBank/DDBJ databases">
        <authorList>
            <person name="Hornung B.V."/>
        </authorList>
    </citation>
    <scope>NUCLEOTIDE SEQUENCE [LARGE SCALE GENOMIC DNA]</scope>
    <source>
        <strain evidence="4 5">FRIFI</strain>
    </source>
</reference>
<feature type="domain" description="Mannosyl-glycoprotein endo-beta-N-acetylglucosamidase-like" evidence="3">
    <location>
        <begin position="133"/>
        <end position="292"/>
    </location>
</feature>
<gene>
    <name evidence="4" type="ORF">FRIFI_1444</name>
</gene>
<keyword evidence="2" id="KW-0812">Transmembrane</keyword>
<protein>
    <submittedName>
        <fullName evidence="4">Mannosyl-glycoprotein endo-beta-N-acetylglucosamidase</fullName>
    </submittedName>
</protein>
<dbReference type="GO" id="GO:0004040">
    <property type="term" value="F:amidase activity"/>
    <property type="evidence" value="ECO:0007669"/>
    <property type="project" value="InterPro"/>
</dbReference>
<proteinExistence type="predicted"/>
<dbReference type="AlphaFoldDB" id="A0A2P2BRI7"/>
<dbReference type="SMART" id="SM00047">
    <property type="entry name" value="LYZ2"/>
    <property type="match status" value="1"/>
</dbReference>
<dbReference type="Pfam" id="PF01832">
    <property type="entry name" value="Glucosaminidase"/>
    <property type="match status" value="1"/>
</dbReference>
<feature type="transmembrane region" description="Helical" evidence="2">
    <location>
        <begin position="6"/>
        <end position="25"/>
    </location>
</feature>
<organism evidence="4 5">
    <name type="scientific">Romboutsia hominis</name>
    <dbReference type="NCBI Taxonomy" id="1507512"/>
    <lineage>
        <taxon>Bacteria</taxon>
        <taxon>Bacillati</taxon>
        <taxon>Bacillota</taxon>
        <taxon>Clostridia</taxon>
        <taxon>Peptostreptococcales</taxon>
        <taxon>Peptostreptococcaceae</taxon>
        <taxon>Romboutsia</taxon>
    </lineage>
</organism>
<keyword evidence="5" id="KW-1185">Reference proteome</keyword>
<name>A0A2P2BRI7_9FIRM</name>
<dbReference type="Proteomes" id="UP000245695">
    <property type="component" value="Chromosome 1"/>
</dbReference>